<protein>
    <recommendedName>
        <fullName evidence="4">DNA-directed RNA polymerase III subunit RPC5</fullName>
    </recommendedName>
</protein>
<evidence type="ECO:0008006" key="4">
    <source>
        <dbReference type="Google" id="ProtNLM"/>
    </source>
</evidence>
<feature type="region of interest" description="Disordered" evidence="1">
    <location>
        <begin position="1"/>
        <end position="68"/>
    </location>
</feature>
<proteinExistence type="predicted"/>
<dbReference type="Pfam" id="PF04801">
    <property type="entry name" value="RPC5"/>
    <property type="match status" value="1"/>
</dbReference>
<dbReference type="Proteomes" id="UP001558713">
    <property type="component" value="Unassembled WGS sequence"/>
</dbReference>
<dbReference type="InterPro" id="IPR006886">
    <property type="entry name" value="RNA_pol_III_Rpc5"/>
</dbReference>
<feature type="compositionally biased region" description="Basic and acidic residues" evidence="1">
    <location>
        <begin position="442"/>
        <end position="453"/>
    </location>
</feature>
<dbReference type="EMBL" id="JBANAX010000864">
    <property type="protein sequence ID" value="KAL1190934.1"/>
    <property type="molecule type" value="Genomic_DNA"/>
</dbReference>
<name>A0ABD0ZIC4_CARAN</name>
<feature type="region of interest" description="Disordered" evidence="1">
    <location>
        <begin position="442"/>
        <end position="484"/>
    </location>
</feature>
<dbReference type="PANTHER" id="PTHR12069">
    <property type="entry name" value="DNA-DIRECTED RNA POLYMERASES III 80 KDA POLYPEPTIDE RNA POLYMERASE III SUBUNIT 5"/>
    <property type="match status" value="1"/>
</dbReference>
<reference evidence="2 3" key="1">
    <citation type="submission" date="2024-04" db="EMBL/GenBank/DDBJ databases">
        <title>Genome assembly C_amara_ONT_v2.</title>
        <authorList>
            <person name="Yant L."/>
            <person name="Moore C."/>
            <person name="Slenker M."/>
        </authorList>
    </citation>
    <scope>NUCLEOTIDE SEQUENCE [LARGE SCALE GENOMIC DNA]</scope>
    <source>
        <tissue evidence="2">Leaf</tissue>
    </source>
</reference>
<evidence type="ECO:0000313" key="2">
    <source>
        <dbReference type="EMBL" id="KAL1190934.1"/>
    </source>
</evidence>
<feature type="region of interest" description="Disordered" evidence="1">
    <location>
        <begin position="191"/>
        <end position="222"/>
    </location>
</feature>
<comment type="caution">
    <text evidence="2">The sequence shown here is derived from an EMBL/GenBank/DDBJ whole genome shotgun (WGS) entry which is preliminary data.</text>
</comment>
<keyword evidence="3" id="KW-1185">Reference proteome</keyword>
<sequence length="644" mass="72603">MDFDDDNKPKEVAKTRRFAPGRAGKPKPEPIAQKPEPSPSSQAESVSKSEHDVDAKFSSPKVEEEEEEEDVVVREIDVFFNPSIDANTKLYVLQYPLRPSWRPYEMDERCEEVRVKPSTSQVEIDLAMDVDSKNYDSSFGSTLNMNKQTLMTTWKQPPTLDYAIGILSGDKLHLNPVHAVAQLRPSMQYLSSTGKKKQAESTEESVGTSKKQNKGVQASTDQKPIDEESWVALKYHGLQSEYCSRYLNEMMANGNFSLDFNMSPDVYINELCRGGSNRKSESKETSKRVLLSLPLKERLQKLLCQGSQLLRYTALKHYAPDSSDEVFLEVLQEDAWLVQGLWTPKTKLLKLDGPAVEASRDYVLSLFSKSTTIKYTEVDPMRRLTDKVQNMLTVFSKQRPLLHDWKFKEPTDVSFIKAYPKIVEKQAIFWTGKKADLEEHITKGGKSRGDNRRNAAGKNPSVTVKPEVPKTLSDKGGSSRNTEPHVVKQEMPVEVQRALIKALKKVFQTHKVCSYEMICQGLRDLAVSTSNNPKAADSGMAQQVALAVDAYKEELEKLITKETDNIYGSFVSKSSPDHPEYDDLRGVVIQLLLGNGQGKKLMKADVFAAARMKFGREITNNEYQKVMSDLCETNSSGWVLKKAR</sequence>
<gene>
    <name evidence="2" type="ORF">V5N11_020908</name>
</gene>
<feature type="compositionally biased region" description="Polar residues" evidence="1">
    <location>
        <begin position="204"/>
        <end position="222"/>
    </location>
</feature>
<accession>A0ABD0ZIC4</accession>
<organism evidence="2 3">
    <name type="scientific">Cardamine amara subsp. amara</name>
    <dbReference type="NCBI Taxonomy" id="228776"/>
    <lineage>
        <taxon>Eukaryota</taxon>
        <taxon>Viridiplantae</taxon>
        <taxon>Streptophyta</taxon>
        <taxon>Embryophyta</taxon>
        <taxon>Tracheophyta</taxon>
        <taxon>Spermatophyta</taxon>
        <taxon>Magnoliopsida</taxon>
        <taxon>eudicotyledons</taxon>
        <taxon>Gunneridae</taxon>
        <taxon>Pentapetalae</taxon>
        <taxon>rosids</taxon>
        <taxon>malvids</taxon>
        <taxon>Brassicales</taxon>
        <taxon>Brassicaceae</taxon>
        <taxon>Cardamineae</taxon>
        <taxon>Cardamine</taxon>
    </lineage>
</organism>
<feature type="compositionally biased region" description="Basic and acidic residues" evidence="1">
    <location>
        <begin position="1"/>
        <end position="14"/>
    </location>
</feature>
<dbReference type="PANTHER" id="PTHR12069:SF0">
    <property type="entry name" value="DNA-DIRECTED RNA POLYMERASE III SUBUNIT RPC5"/>
    <property type="match status" value="1"/>
</dbReference>
<dbReference type="AlphaFoldDB" id="A0ABD0ZIC4"/>
<evidence type="ECO:0000313" key="3">
    <source>
        <dbReference type="Proteomes" id="UP001558713"/>
    </source>
</evidence>
<evidence type="ECO:0000256" key="1">
    <source>
        <dbReference type="SAM" id="MobiDB-lite"/>
    </source>
</evidence>